<evidence type="ECO:0008006" key="5">
    <source>
        <dbReference type="Google" id="ProtNLM"/>
    </source>
</evidence>
<keyword evidence="4" id="KW-1185">Reference proteome</keyword>
<evidence type="ECO:0000313" key="4">
    <source>
        <dbReference type="Proteomes" id="UP000618733"/>
    </source>
</evidence>
<dbReference type="AlphaFoldDB" id="A0A934UXQ0"/>
<feature type="chain" id="PRO_5038648236" description="Lipoprotein" evidence="2">
    <location>
        <begin position="28"/>
        <end position="202"/>
    </location>
</feature>
<organism evidence="3 4">
    <name type="scientific">Leucobacter edaphi</name>
    <dbReference type="NCBI Taxonomy" id="2796472"/>
    <lineage>
        <taxon>Bacteria</taxon>
        <taxon>Bacillati</taxon>
        <taxon>Actinomycetota</taxon>
        <taxon>Actinomycetes</taxon>
        <taxon>Micrococcales</taxon>
        <taxon>Microbacteriaceae</taxon>
        <taxon>Leucobacter</taxon>
    </lineage>
</organism>
<dbReference type="RefSeq" id="WP_200132492.1">
    <property type="nucleotide sequence ID" value="NZ_JAEHOI010000009.1"/>
</dbReference>
<feature type="signal peptide" evidence="2">
    <location>
        <begin position="1"/>
        <end position="27"/>
    </location>
</feature>
<keyword evidence="2" id="KW-0732">Signal</keyword>
<proteinExistence type="predicted"/>
<evidence type="ECO:0000256" key="2">
    <source>
        <dbReference type="SAM" id="SignalP"/>
    </source>
</evidence>
<name>A0A934UXQ0_9MICO</name>
<accession>A0A934UXQ0</accession>
<protein>
    <recommendedName>
        <fullName evidence="5">Lipoprotein</fullName>
    </recommendedName>
</protein>
<sequence>MAISLRAARSRGPAMLGLAGGSSLVLALVGCSGAGTGAEPEQKADGTKTEAAATPGTATCDFSGDGPKTATITETADAYEVTFTGDFITPETMQPKEGRTTFGVSLWDPENGDSTALIFQYERGTLAQSGFQEEAEITPLKTEVKLEDGAFTAKYPKPIPSLEQTPPTTWTPSLYVDDGTGGQPETYRCGDGRTQPFTPLGK</sequence>
<comment type="caution">
    <text evidence="3">The sequence shown here is derived from an EMBL/GenBank/DDBJ whole genome shotgun (WGS) entry which is preliminary data.</text>
</comment>
<feature type="region of interest" description="Disordered" evidence="1">
    <location>
        <begin position="156"/>
        <end position="202"/>
    </location>
</feature>
<evidence type="ECO:0000256" key="1">
    <source>
        <dbReference type="SAM" id="MobiDB-lite"/>
    </source>
</evidence>
<feature type="compositionally biased region" description="Polar residues" evidence="1">
    <location>
        <begin position="162"/>
        <end position="172"/>
    </location>
</feature>
<dbReference type="PROSITE" id="PS51257">
    <property type="entry name" value="PROKAR_LIPOPROTEIN"/>
    <property type="match status" value="1"/>
</dbReference>
<dbReference type="Proteomes" id="UP000618733">
    <property type="component" value="Unassembled WGS sequence"/>
</dbReference>
<evidence type="ECO:0000313" key="3">
    <source>
        <dbReference type="EMBL" id="MBK0422285.1"/>
    </source>
</evidence>
<dbReference type="EMBL" id="JAEHOI010000009">
    <property type="protein sequence ID" value="MBK0422285.1"/>
    <property type="molecule type" value="Genomic_DNA"/>
</dbReference>
<gene>
    <name evidence="3" type="ORF">JD292_09390</name>
</gene>
<reference evidence="3" key="1">
    <citation type="submission" date="2020-12" db="EMBL/GenBank/DDBJ databases">
        <title>Leucobacter sp. CAS2, isolated from Chromium sludge.</title>
        <authorList>
            <person name="Xu Z."/>
        </authorList>
    </citation>
    <scope>NUCLEOTIDE SEQUENCE</scope>
    <source>
        <strain evidence="3">CSA2</strain>
    </source>
</reference>